<feature type="signal peptide" evidence="1">
    <location>
        <begin position="1"/>
        <end position="22"/>
    </location>
</feature>
<gene>
    <name evidence="2" type="ORF">SAMN04487991_2272</name>
</gene>
<evidence type="ECO:0008006" key="4">
    <source>
        <dbReference type="Google" id="ProtNLM"/>
    </source>
</evidence>
<dbReference type="RefSeq" id="WP_218151358.1">
    <property type="nucleotide sequence ID" value="NZ_FORH01000004.1"/>
</dbReference>
<organism evidence="2 3">
    <name type="scientific">Celeribacter neptunius</name>
    <dbReference type="NCBI Taxonomy" id="588602"/>
    <lineage>
        <taxon>Bacteria</taxon>
        <taxon>Pseudomonadati</taxon>
        <taxon>Pseudomonadota</taxon>
        <taxon>Alphaproteobacteria</taxon>
        <taxon>Rhodobacterales</taxon>
        <taxon>Roseobacteraceae</taxon>
        <taxon>Celeribacter</taxon>
    </lineage>
</organism>
<name>A0A1I3RZ24_9RHOB</name>
<keyword evidence="1" id="KW-0732">Signal</keyword>
<evidence type="ECO:0000313" key="3">
    <source>
        <dbReference type="Proteomes" id="UP000199630"/>
    </source>
</evidence>
<dbReference type="Proteomes" id="UP000199630">
    <property type="component" value="Unassembled WGS sequence"/>
</dbReference>
<dbReference type="AlphaFoldDB" id="A0A1I3RZ24"/>
<sequence length="197" mass="21076">MMRPSRFATAALALFAALPLSAQDAPLDTLPTRDRLAWMAAAKAEGRSGTAHKTAAVDARPAVAGEVIVSRIAGQGTETQSPPAEAGDWVVRNRCDASGNEEILVSAAKFPTRYGTAQSAPDAQGYMEFHPTGAEMIYAIVPARDGEFAIEAPWGELQRVLPGDAMAQVATDPNDTYRIEKRAFECTYEIITAPRNP</sequence>
<dbReference type="STRING" id="588602.SAMN04487991_2272"/>
<reference evidence="3" key="1">
    <citation type="submission" date="2016-10" db="EMBL/GenBank/DDBJ databases">
        <authorList>
            <person name="Varghese N."/>
            <person name="Submissions S."/>
        </authorList>
    </citation>
    <scope>NUCLEOTIDE SEQUENCE [LARGE SCALE GENOMIC DNA]</scope>
    <source>
        <strain evidence="3">DSM 26471</strain>
    </source>
</reference>
<evidence type="ECO:0000313" key="2">
    <source>
        <dbReference type="EMBL" id="SFJ51833.1"/>
    </source>
</evidence>
<protein>
    <recommendedName>
        <fullName evidence="4">DUF4384 domain-containing protein</fullName>
    </recommendedName>
</protein>
<dbReference type="EMBL" id="FORH01000004">
    <property type="protein sequence ID" value="SFJ51833.1"/>
    <property type="molecule type" value="Genomic_DNA"/>
</dbReference>
<keyword evidence="3" id="KW-1185">Reference proteome</keyword>
<proteinExistence type="predicted"/>
<feature type="chain" id="PRO_5011784904" description="DUF4384 domain-containing protein" evidence="1">
    <location>
        <begin position="23"/>
        <end position="197"/>
    </location>
</feature>
<evidence type="ECO:0000256" key="1">
    <source>
        <dbReference type="SAM" id="SignalP"/>
    </source>
</evidence>
<accession>A0A1I3RZ24</accession>